<sequence>MKIRFRGLVLFSLITLFFSADLMAQNGGFAGAFSRMGFGPRGMGMGNAMTAVHHQGVFAHYNPAIASTVQDTQFDFSASSMSFDRQLNLINTAFILPPNAGINIGLLHAGVSDFDGRTTSGVPTSRFSTNEFNAFIAFGLNPGRRLSLGFAANLYYASYFENVDNPLGFGLDVGFLYQLSEQFTIGASVQDMFANYTWSTSGVYGGSLSNRSDSFPVRYKIGAAYEIPAHRLLISADFETRSESAQIQERLLDTSTGQPVVRNRFSDITTGSQMLRLGVQYGIHERIDLRAGWDSGDLSALSESQRFMGGFSLKLPLQRINSAIDYAFVREPEGISFMHVFGLRIIR</sequence>
<dbReference type="SUPFAM" id="SSF56935">
    <property type="entry name" value="Porins"/>
    <property type="match status" value="1"/>
</dbReference>
<keyword evidence="1" id="KW-0732">Signal</keyword>
<dbReference type="AlphaFoldDB" id="A0A345UKK3"/>
<protein>
    <recommendedName>
        <fullName evidence="4">PorV/PorQ family protein</fullName>
    </recommendedName>
</protein>
<dbReference type="RefSeq" id="WP_124245577.1">
    <property type="nucleotide sequence ID" value="NZ_CP027806.1"/>
</dbReference>
<accession>A0A345UKK3</accession>
<dbReference type="EMBL" id="CP027806">
    <property type="protein sequence ID" value="AXJ01005.1"/>
    <property type="molecule type" value="Genomic_DNA"/>
</dbReference>
<organism evidence="2 3">
    <name type="scientific">Cyclonatronum proteinivorum</name>
    <dbReference type="NCBI Taxonomy" id="1457365"/>
    <lineage>
        <taxon>Bacteria</taxon>
        <taxon>Pseudomonadati</taxon>
        <taxon>Balneolota</taxon>
        <taxon>Balneolia</taxon>
        <taxon>Balneolales</taxon>
        <taxon>Cyclonatronaceae</taxon>
        <taxon>Cyclonatronum</taxon>
    </lineage>
</organism>
<proteinExistence type="predicted"/>
<dbReference type="Gene3D" id="2.40.160.60">
    <property type="entry name" value="Outer membrane protein transport protein (OMPP1/FadL/TodX)"/>
    <property type="match status" value="1"/>
</dbReference>
<evidence type="ECO:0008006" key="4">
    <source>
        <dbReference type="Google" id="ProtNLM"/>
    </source>
</evidence>
<dbReference type="OrthoDB" id="1523150at2"/>
<reference evidence="2 3" key="1">
    <citation type="submission" date="2018-03" db="EMBL/GenBank/DDBJ databases">
        <title>Phenotypic and genomic properties of Cyclonatronum proteinivorum gen. nov., sp. nov., a haloalkaliphilic bacteroidete from soda lakes possessing Na+-translocating rhodopsin.</title>
        <authorList>
            <person name="Toshchakov S.V."/>
            <person name="Korzhenkov A."/>
            <person name="Samarov N.I."/>
            <person name="Kublanov I.V."/>
            <person name="Muntyan M.S."/>
            <person name="Sorokin D.Y."/>
        </authorList>
    </citation>
    <scope>NUCLEOTIDE SEQUENCE [LARGE SCALE GENOMIC DNA]</scope>
    <source>
        <strain evidence="2 3">Omega</strain>
    </source>
</reference>
<feature type="chain" id="PRO_5017070845" description="PorV/PorQ family protein" evidence="1">
    <location>
        <begin position="25"/>
        <end position="347"/>
    </location>
</feature>
<feature type="signal peptide" evidence="1">
    <location>
        <begin position="1"/>
        <end position="24"/>
    </location>
</feature>
<dbReference type="Proteomes" id="UP000254808">
    <property type="component" value="Chromosome"/>
</dbReference>
<dbReference type="KEGG" id="cprv:CYPRO_1755"/>
<evidence type="ECO:0000313" key="2">
    <source>
        <dbReference type="EMBL" id="AXJ01005.1"/>
    </source>
</evidence>
<keyword evidence="3" id="KW-1185">Reference proteome</keyword>
<name>A0A345UKK3_9BACT</name>
<gene>
    <name evidence="2" type="ORF">CYPRO_1755</name>
</gene>
<evidence type="ECO:0000313" key="3">
    <source>
        <dbReference type="Proteomes" id="UP000254808"/>
    </source>
</evidence>
<evidence type="ECO:0000256" key="1">
    <source>
        <dbReference type="SAM" id="SignalP"/>
    </source>
</evidence>